<dbReference type="InterPro" id="IPR025662">
    <property type="entry name" value="Sigma_54_int_dom_ATP-bd_1"/>
</dbReference>
<sequence>MKQFSNMDQNSSIHTNLEWERQLLLDLGNDITKVRDKNDLIVLFSNRIKSLMHFTHTIVTLIERKDETYKPFLLDHRASAIKDHPEYDDMVKACFPLDEPFIQSVLAAGGPVDFFLADIVDAPQSPAFLRVNFEKGIRHVLMTTLRTGDQPIGFIHIYTDHEGGFSQEFKDIVQRITPQLSSAVSNIIKNEEILQKENEKSFLLDFSNDMTAVRSREDLAVVVKAALRKLNPEGGYVIRKINEDGLTMSAYLYDTGASAFDPALLERVLSEKYPINDGLQNRILDSYIPLLFNVGRELQRGYNLSYLDLWENMGFKTMVGIALRNSNANIGLLWLSIDEINIPILQGICSQIAIAMGNIMANEDILRRQAEQQLMLRFSNDITGVKSKSDLDYVVSNVLQALFQTRIAVMYLLAEDQVTLRPYLFDRQFFQETEVAEHEEFYSLNINEQHIKLVFESNQPILLDIDENLEAKCLKLSIQREQRGINTVYASALRLGEQNLGMVWMLGQQISGPLLQGICAQISTAVSNVLAHEQIMHLKKQLEDENDYLKQQLNQDFEEIVGGGEAMQQVYRLISLVAESNSTVLLLGETGTGKELIAKAVHNASSRKEKLMIKVNCAAMPASLIESELFGHERGAFTGAVERRIGKFELANNSTLFLDEVGEMPLETQVKLLRVLQEKEMERVGGKTTIKLNVRIIAATNRDLEAEVKAGRFRSDLYYRLNVFPIKLPPLRDRREDIESLAGFFLSKFSKSVGKKTVKLSANALRQLQAYLWPGNVRELEHLIERSVILATGPLITEFFLPQATRATTDDPMRPSDLPLEEVERMHIIQVLRRCGGKISGIGGAADILGIPGNTLHSKMRKLGISKADYYAH</sequence>
<dbReference type="InterPro" id="IPR029016">
    <property type="entry name" value="GAF-like_dom_sf"/>
</dbReference>
<dbReference type="GO" id="GO:0006355">
    <property type="term" value="P:regulation of DNA-templated transcription"/>
    <property type="evidence" value="ECO:0007669"/>
    <property type="project" value="InterPro"/>
</dbReference>
<dbReference type="InterPro" id="IPR003593">
    <property type="entry name" value="AAA+_ATPase"/>
</dbReference>
<comment type="caution">
    <text evidence="9">The sequence shown here is derived from an EMBL/GenBank/DDBJ whole genome shotgun (WGS) entry which is preliminary data.</text>
</comment>
<dbReference type="PANTHER" id="PTHR32071">
    <property type="entry name" value="TRANSCRIPTIONAL REGULATORY PROTEIN"/>
    <property type="match status" value="1"/>
</dbReference>
<dbReference type="PROSITE" id="PS00688">
    <property type="entry name" value="SIGMA54_INTERACT_3"/>
    <property type="match status" value="1"/>
</dbReference>
<dbReference type="AlphaFoldDB" id="A0A2P8G5M1"/>
<feature type="domain" description="Sigma-54 factor interaction" evidence="8">
    <location>
        <begin position="560"/>
        <end position="789"/>
    </location>
</feature>
<dbReference type="EMBL" id="PYAS01000005">
    <property type="protein sequence ID" value="PSL29269.1"/>
    <property type="molecule type" value="Genomic_DNA"/>
</dbReference>
<dbReference type="InterPro" id="IPR027417">
    <property type="entry name" value="P-loop_NTPase"/>
</dbReference>
<dbReference type="PROSITE" id="PS00675">
    <property type="entry name" value="SIGMA54_INTERACT_1"/>
    <property type="match status" value="1"/>
</dbReference>
<name>A0A2P8G5M1_9BACT</name>
<evidence type="ECO:0000256" key="2">
    <source>
        <dbReference type="ARBA" id="ARBA00022840"/>
    </source>
</evidence>
<accession>A0A2P8G5M1</accession>
<keyword evidence="10" id="KW-1185">Reference proteome</keyword>
<keyword evidence="7" id="KW-0175">Coiled coil</keyword>
<evidence type="ECO:0000259" key="8">
    <source>
        <dbReference type="PROSITE" id="PS50045"/>
    </source>
</evidence>
<organism evidence="9 10">
    <name type="scientific">Dyadobacter jiangsuensis</name>
    <dbReference type="NCBI Taxonomy" id="1591085"/>
    <lineage>
        <taxon>Bacteria</taxon>
        <taxon>Pseudomonadati</taxon>
        <taxon>Bacteroidota</taxon>
        <taxon>Cytophagia</taxon>
        <taxon>Cytophagales</taxon>
        <taxon>Spirosomataceae</taxon>
        <taxon>Dyadobacter</taxon>
    </lineage>
</organism>
<protein>
    <submittedName>
        <fullName evidence="9">Transcriptional regulator with GAF, ATPase, and Fis domain</fullName>
    </submittedName>
</protein>
<dbReference type="Proteomes" id="UP000241964">
    <property type="component" value="Unassembled WGS sequence"/>
</dbReference>
<keyword evidence="1" id="KW-0547">Nucleotide-binding</keyword>
<keyword evidence="3" id="KW-0805">Transcription regulation</keyword>
<evidence type="ECO:0000256" key="4">
    <source>
        <dbReference type="ARBA" id="ARBA00023125"/>
    </source>
</evidence>
<dbReference type="InterPro" id="IPR002078">
    <property type="entry name" value="Sigma_54_int"/>
</dbReference>
<dbReference type="SUPFAM" id="SSF55781">
    <property type="entry name" value="GAF domain-like"/>
    <property type="match status" value="3"/>
</dbReference>
<evidence type="ECO:0000256" key="7">
    <source>
        <dbReference type="SAM" id="Coils"/>
    </source>
</evidence>
<dbReference type="Gene3D" id="1.10.10.60">
    <property type="entry name" value="Homeodomain-like"/>
    <property type="match status" value="1"/>
</dbReference>
<gene>
    <name evidence="9" type="ORF">CLV60_105106</name>
</gene>
<evidence type="ECO:0000313" key="9">
    <source>
        <dbReference type="EMBL" id="PSL29269.1"/>
    </source>
</evidence>
<keyword evidence="6" id="KW-0804">Transcription</keyword>
<evidence type="ECO:0000256" key="1">
    <source>
        <dbReference type="ARBA" id="ARBA00022741"/>
    </source>
</evidence>
<dbReference type="SMART" id="SM00382">
    <property type="entry name" value="AAA"/>
    <property type="match status" value="1"/>
</dbReference>
<dbReference type="OrthoDB" id="9782110at2"/>
<evidence type="ECO:0000313" key="10">
    <source>
        <dbReference type="Proteomes" id="UP000241964"/>
    </source>
</evidence>
<dbReference type="SUPFAM" id="SSF46689">
    <property type="entry name" value="Homeodomain-like"/>
    <property type="match status" value="1"/>
</dbReference>
<dbReference type="InterPro" id="IPR002197">
    <property type="entry name" value="HTH_Fis"/>
</dbReference>
<evidence type="ECO:0000256" key="6">
    <source>
        <dbReference type="ARBA" id="ARBA00023163"/>
    </source>
</evidence>
<dbReference type="Pfam" id="PF02954">
    <property type="entry name" value="HTH_8"/>
    <property type="match status" value="1"/>
</dbReference>
<dbReference type="Gene3D" id="3.30.450.40">
    <property type="match status" value="2"/>
</dbReference>
<dbReference type="CDD" id="cd00009">
    <property type="entry name" value="AAA"/>
    <property type="match status" value="1"/>
</dbReference>
<proteinExistence type="predicted"/>
<dbReference type="FunFam" id="3.40.50.300:FF:000006">
    <property type="entry name" value="DNA-binding transcriptional regulator NtrC"/>
    <property type="match status" value="1"/>
</dbReference>
<dbReference type="PROSITE" id="PS50045">
    <property type="entry name" value="SIGMA54_INTERACT_4"/>
    <property type="match status" value="1"/>
</dbReference>
<dbReference type="InterPro" id="IPR058031">
    <property type="entry name" value="AAA_lid_NorR"/>
</dbReference>
<reference evidence="9 10" key="1">
    <citation type="submission" date="2018-03" db="EMBL/GenBank/DDBJ databases">
        <title>Genomic Encyclopedia of Archaeal and Bacterial Type Strains, Phase II (KMG-II): from individual species to whole genera.</title>
        <authorList>
            <person name="Goeker M."/>
        </authorList>
    </citation>
    <scope>NUCLEOTIDE SEQUENCE [LARGE SCALE GENOMIC DNA]</scope>
    <source>
        <strain evidence="9 10">DSM 29057</strain>
    </source>
</reference>
<keyword evidence="5" id="KW-0010">Activator</keyword>
<dbReference type="Pfam" id="PF00158">
    <property type="entry name" value="Sigma54_activat"/>
    <property type="match status" value="1"/>
</dbReference>
<keyword evidence="2" id="KW-0067">ATP-binding</keyword>
<dbReference type="Gene3D" id="3.40.50.300">
    <property type="entry name" value="P-loop containing nucleotide triphosphate hydrolases"/>
    <property type="match status" value="1"/>
</dbReference>
<dbReference type="InterPro" id="IPR025944">
    <property type="entry name" value="Sigma_54_int_dom_CS"/>
</dbReference>
<dbReference type="SUPFAM" id="SSF52540">
    <property type="entry name" value="P-loop containing nucleoside triphosphate hydrolases"/>
    <property type="match status" value="1"/>
</dbReference>
<dbReference type="PANTHER" id="PTHR32071:SF117">
    <property type="entry name" value="PTS-DEPENDENT DIHYDROXYACETONE KINASE OPERON REGULATORY PROTEIN-RELATED"/>
    <property type="match status" value="1"/>
</dbReference>
<dbReference type="InterPro" id="IPR009057">
    <property type="entry name" value="Homeodomain-like_sf"/>
</dbReference>
<evidence type="ECO:0000256" key="5">
    <source>
        <dbReference type="ARBA" id="ARBA00023159"/>
    </source>
</evidence>
<dbReference type="GO" id="GO:0005524">
    <property type="term" value="F:ATP binding"/>
    <property type="evidence" value="ECO:0007669"/>
    <property type="project" value="UniProtKB-KW"/>
</dbReference>
<dbReference type="GO" id="GO:0043565">
    <property type="term" value="F:sequence-specific DNA binding"/>
    <property type="evidence" value="ECO:0007669"/>
    <property type="project" value="InterPro"/>
</dbReference>
<keyword evidence="4" id="KW-0238">DNA-binding</keyword>
<dbReference type="RefSeq" id="WP_106595568.1">
    <property type="nucleotide sequence ID" value="NZ_PYAS01000005.1"/>
</dbReference>
<evidence type="ECO:0000256" key="3">
    <source>
        <dbReference type="ARBA" id="ARBA00023015"/>
    </source>
</evidence>
<dbReference type="Gene3D" id="1.10.8.60">
    <property type="match status" value="1"/>
</dbReference>
<dbReference type="Pfam" id="PF25601">
    <property type="entry name" value="AAA_lid_14"/>
    <property type="match status" value="1"/>
</dbReference>
<feature type="coiled-coil region" evidence="7">
    <location>
        <begin position="532"/>
        <end position="559"/>
    </location>
</feature>